<dbReference type="KEGG" id="daa:AKL17_3691"/>
<dbReference type="NCBIfam" id="TIGR01539">
    <property type="entry name" value="portal_lambda"/>
    <property type="match status" value="1"/>
</dbReference>
<proteinExistence type="predicted"/>
<dbReference type="STRING" id="1335048.AKL17_3691"/>
<dbReference type="InterPro" id="IPR006429">
    <property type="entry name" value="Phage_lambda_portal"/>
</dbReference>
<dbReference type="AlphaFoldDB" id="A0A159Z8I1"/>
<organism evidence="1 2">
    <name type="scientific">Frigidibacter mobilis</name>
    <dbReference type="NCBI Taxonomy" id="1335048"/>
    <lineage>
        <taxon>Bacteria</taxon>
        <taxon>Pseudomonadati</taxon>
        <taxon>Pseudomonadota</taxon>
        <taxon>Alphaproteobacteria</taxon>
        <taxon>Rhodobacterales</taxon>
        <taxon>Paracoccaceae</taxon>
        <taxon>Frigidibacter</taxon>
    </lineage>
</organism>
<accession>A0A159Z8I1</accession>
<dbReference type="PATRIC" id="fig|1335048.3.peg.3828"/>
<dbReference type="GO" id="GO:0019068">
    <property type="term" value="P:virion assembly"/>
    <property type="evidence" value="ECO:0007669"/>
    <property type="project" value="InterPro"/>
</dbReference>
<dbReference type="Proteomes" id="UP000076128">
    <property type="component" value="Chromosome"/>
</dbReference>
<dbReference type="GO" id="GO:0005198">
    <property type="term" value="F:structural molecule activity"/>
    <property type="evidence" value="ECO:0007669"/>
    <property type="project" value="InterPro"/>
</dbReference>
<evidence type="ECO:0000313" key="1">
    <source>
        <dbReference type="EMBL" id="AMY70914.1"/>
    </source>
</evidence>
<sequence length="422" mass="45444">MGTFGRINPEIAAAGQSLRSRAAYLSMNNPWIAQGVANWTGALVGPGLQPTSKHPDPEMRRAINAYFETWAERADAEGLTDFWGQQAAIAHSMVVAGEGLALLIDSDDGPQIRILPPELLDESKTVELSEGRTIFAGVELDQNGRRVAFHILPERPASTFASYAPAQRVDADSVLHVFRPNAPGQVRGVSWLAQVILTASDTDGYEDALLMAAKVAAMHSGFIVDVNGATTDPHGGGDTASMEPGALIRLGVGEDIKFNSPQQLQQADAFLRHNLRKIAAGMGLPDHLVSGDLSGANYSSLRAGLLPFRQRVEQVQYGVLVPRFLAPVWRAVITHGILSGGIDAPDFEQNPRDFLSADWLAPKPLQVDPAKDLAATRAELELGLTSRRKAVAERGWVLEDLDAEIQADALGKTLSEQKDSKE</sequence>
<dbReference type="Pfam" id="PF05136">
    <property type="entry name" value="Phage_portal_2"/>
    <property type="match status" value="1"/>
</dbReference>
<keyword evidence="2" id="KW-1185">Reference proteome</keyword>
<protein>
    <submittedName>
        <fullName evidence="1">Phage portal protein, lambda family</fullName>
    </submittedName>
</protein>
<reference evidence="1 2" key="1">
    <citation type="submission" date="2015-09" db="EMBL/GenBank/DDBJ databases">
        <title>Complete genome sequence of Defluviimonas alba cai42t isolated from an oilfield in Xinjiang.</title>
        <authorList>
            <person name="Geng S."/>
            <person name="Pan X."/>
            <person name="Wu X."/>
        </authorList>
    </citation>
    <scope>NUCLEOTIDE SEQUENCE [LARGE SCALE GENOMIC DNA]</scope>
    <source>
        <strain evidence="2">cai42</strain>
    </source>
</reference>
<gene>
    <name evidence="1" type="ORF">AKL17_3691</name>
</gene>
<evidence type="ECO:0000313" key="2">
    <source>
        <dbReference type="Proteomes" id="UP000076128"/>
    </source>
</evidence>
<dbReference type="EMBL" id="CP012661">
    <property type="protein sequence ID" value="AMY70914.1"/>
    <property type="molecule type" value="Genomic_DNA"/>
</dbReference>
<name>A0A159Z8I1_9RHOB</name>